<dbReference type="EMBL" id="QAYG01000001">
    <property type="protein sequence ID" value="PTW63073.1"/>
    <property type="molecule type" value="Genomic_DNA"/>
</dbReference>
<dbReference type="PROSITE" id="PS00893">
    <property type="entry name" value="NUDIX_BOX"/>
    <property type="match status" value="1"/>
</dbReference>
<comment type="cofactor">
    <cofactor evidence="1">
        <name>Mg(2+)</name>
        <dbReference type="ChEBI" id="CHEBI:18420"/>
    </cofactor>
</comment>
<reference evidence="5 6" key="1">
    <citation type="submission" date="2018-04" db="EMBL/GenBank/DDBJ databases">
        <title>Genomic Encyclopedia of Archaeal and Bacterial Type Strains, Phase II (KMG-II): from individual species to whole genera.</title>
        <authorList>
            <person name="Goeker M."/>
        </authorList>
    </citation>
    <scope>NUCLEOTIDE SEQUENCE [LARGE SCALE GENOMIC DNA]</scope>
    <source>
        <strain evidence="5 6">DSM 23382</strain>
    </source>
</reference>
<dbReference type="Proteomes" id="UP000244081">
    <property type="component" value="Unassembled WGS sequence"/>
</dbReference>
<protein>
    <submittedName>
        <fullName evidence="5">Mutator protein MutT</fullName>
    </submittedName>
</protein>
<evidence type="ECO:0000259" key="4">
    <source>
        <dbReference type="PROSITE" id="PS51462"/>
    </source>
</evidence>
<dbReference type="GO" id="GO:0016787">
    <property type="term" value="F:hydrolase activity"/>
    <property type="evidence" value="ECO:0007669"/>
    <property type="project" value="UniProtKB-KW"/>
</dbReference>
<dbReference type="InterPro" id="IPR020084">
    <property type="entry name" value="NUDIX_hydrolase_CS"/>
</dbReference>
<organism evidence="5 6">
    <name type="scientific">Breoghania corrubedonensis</name>
    <dbReference type="NCBI Taxonomy" id="665038"/>
    <lineage>
        <taxon>Bacteria</taxon>
        <taxon>Pseudomonadati</taxon>
        <taxon>Pseudomonadota</taxon>
        <taxon>Alphaproteobacteria</taxon>
        <taxon>Hyphomicrobiales</taxon>
        <taxon>Stappiaceae</taxon>
        <taxon>Breoghania</taxon>
    </lineage>
</organism>
<dbReference type="InterPro" id="IPR015797">
    <property type="entry name" value="NUDIX_hydrolase-like_dom_sf"/>
</dbReference>
<name>A0A2T5VH37_9HYPH</name>
<dbReference type="CDD" id="cd04673">
    <property type="entry name" value="NUDIX_ADPRase"/>
    <property type="match status" value="1"/>
</dbReference>
<keyword evidence="2 3" id="KW-0378">Hydrolase</keyword>
<evidence type="ECO:0000313" key="5">
    <source>
        <dbReference type="EMBL" id="PTW63073.1"/>
    </source>
</evidence>
<dbReference type="PRINTS" id="PR00502">
    <property type="entry name" value="NUDIXFAMILY"/>
</dbReference>
<gene>
    <name evidence="5" type="ORF">C8N35_1011123</name>
</gene>
<dbReference type="PANTHER" id="PTHR43736:SF1">
    <property type="entry name" value="DIHYDRONEOPTERIN TRIPHOSPHATE DIPHOSPHATASE"/>
    <property type="match status" value="1"/>
</dbReference>
<dbReference type="SUPFAM" id="SSF55811">
    <property type="entry name" value="Nudix"/>
    <property type="match status" value="1"/>
</dbReference>
<dbReference type="AlphaFoldDB" id="A0A2T5VH37"/>
<feature type="domain" description="Nudix hydrolase" evidence="4">
    <location>
        <begin position="24"/>
        <end position="157"/>
    </location>
</feature>
<comment type="caution">
    <text evidence="5">The sequence shown here is derived from an EMBL/GenBank/DDBJ whole genome shotgun (WGS) entry which is preliminary data.</text>
</comment>
<dbReference type="Gene3D" id="3.90.79.10">
    <property type="entry name" value="Nucleoside Triphosphate Pyrophosphohydrolase"/>
    <property type="match status" value="1"/>
</dbReference>
<keyword evidence="6" id="KW-1185">Reference proteome</keyword>
<dbReference type="Pfam" id="PF00293">
    <property type="entry name" value="NUDIX"/>
    <property type="match status" value="1"/>
</dbReference>
<dbReference type="InterPro" id="IPR000086">
    <property type="entry name" value="NUDIX_hydrolase_dom"/>
</dbReference>
<dbReference type="PANTHER" id="PTHR43736">
    <property type="entry name" value="ADP-RIBOSE PYROPHOSPHATASE"/>
    <property type="match status" value="1"/>
</dbReference>
<comment type="similarity">
    <text evidence="3">Belongs to the Nudix hydrolase family.</text>
</comment>
<proteinExistence type="inferred from homology"/>
<dbReference type="PROSITE" id="PS51462">
    <property type="entry name" value="NUDIX"/>
    <property type="match status" value="1"/>
</dbReference>
<evidence type="ECO:0000256" key="2">
    <source>
        <dbReference type="ARBA" id="ARBA00022801"/>
    </source>
</evidence>
<dbReference type="OrthoDB" id="9761969at2"/>
<evidence type="ECO:0000256" key="3">
    <source>
        <dbReference type="RuleBase" id="RU003476"/>
    </source>
</evidence>
<accession>A0A2T5VH37</accession>
<evidence type="ECO:0000256" key="1">
    <source>
        <dbReference type="ARBA" id="ARBA00001946"/>
    </source>
</evidence>
<evidence type="ECO:0000313" key="6">
    <source>
        <dbReference type="Proteomes" id="UP000244081"/>
    </source>
</evidence>
<sequence>MGRLAKEAVLLTTSSPPSDFANAPRPIVATIAAVFQDGKVLLVRRANPPDVGHWGFPGGKVDRGERIEAAAVRELMEETGLEGEALKVFTAVDVFDHADDGSLRQHYVLVAVLCRRISGTPVAGDDALEARWFDLEELEDASLALSLDVADVARQAARLARDYAGGAG</sequence>
<dbReference type="InterPro" id="IPR020476">
    <property type="entry name" value="Nudix_hydrolase"/>
</dbReference>